<dbReference type="GO" id="GO:0042274">
    <property type="term" value="P:ribosomal small subunit biogenesis"/>
    <property type="evidence" value="ECO:0007669"/>
    <property type="project" value="UniProtKB-UniRule"/>
</dbReference>
<feature type="binding site" evidence="10">
    <location>
        <position position="17"/>
    </location>
    <ligand>
        <name>ATP</name>
        <dbReference type="ChEBI" id="CHEBI:30616"/>
    </ligand>
</feature>
<keyword evidence="9 10" id="KW-0539">Nucleus</keyword>
<evidence type="ECO:0000256" key="1">
    <source>
        <dbReference type="ARBA" id="ARBA00000582"/>
    </source>
</evidence>
<evidence type="ECO:0000256" key="7">
    <source>
        <dbReference type="ARBA" id="ARBA00022777"/>
    </source>
</evidence>
<dbReference type="PANTHER" id="PTHR12595:SF0">
    <property type="entry name" value="ADENYLATE KINASE ISOENZYME 6"/>
    <property type="match status" value="1"/>
</dbReference>
<proteinExistence type="inferred from homology"/>
<evidence type="ECO:0000256" key="10">
    <source>
        <dbReference type="HAMAP-Rule" id="MF_03173"/>
    </source>
</evidence>
<dbReference type="GO" id="GO:0006364">
    <property type="term" value="P:rRNA processing"/>
    <property type="evidence" value="ECO:0007669"/>
    <property type="project" value="UniProtKB-KW"/>
</dbReference>
<evidence type="ECO:0000256" key="4">
    <source>
        <dbReference type="ARBA" id="ARBA00022552"/>
    </source>
</evidence>
<gene>
    <name evidence="11" type="ORF">JTE90_001983</name>
</gene>
<comment type="catalytic activity">
    <reaction evidence="10">
        <text>ATP + H2O = ADP + phosphate + H(+)</text>
        <dbReference type="Rhea" id="RHEA:13065"/>
        <dbReference type="ChEBI" id="CHEBI:15377"/>
        <dbReference type="ChEBI" id="CHEBI:15378"/>
        <dbReference type="ChEBI" id="CHEBI:30616"/>
        <dbReference type="ChEBI" id="CHEBI:43474"/>
        <dbReference type="ChEBI" id="CHEBI:456216"/>
    </reaction>
</comment>
<comment type="caution">
    <text evidence="11">The sequence shown here is derived from an EMBL/GenBank/DDBJ whole genome shotgun (WGS) entry which is preliminary data.</text>
</comment>
<protein>
    <recommendedName>
        <fullName evidence="10">Adenylate kinase isoenzyme 6 homolog</fullName>
        <shortName evidence="10">AK6</shortName>
        <ecNumber evidence="10">2.7.4.3</ecNumber>
    </recommendedName>
    <alternativeName>
        <fullName evidence="10">Dual activity adenylate kinase/ATPase</fullName>
        <shortName evidence="10">AK/ATPase</shortName>
    </alternativeName>
</protein>
<evidence type="ECO:0000313" key="12">
    <source>
        <dbReference type="Proteomes" id="UP000827092"/>
    </source>
</evidence>
<evidence type="ECO:0000313" key="11">
    <source>
        <dbReference type="EMBL" id="KAG8176844.1"/>
    </source>
</evidence>
<evidence type="ECO:0000256" key="2">
    <source>
        <dbReference type="ARBA" id="ARBA00022490"/>
    </source>
</evidence>
<comment type="subunit">
    <text evidence="10">Monomer and homodimer. Interacts with small ribosomal subunit protein uS11. Not a structural component of 43S pre-ribosomes, but transiently interacts with them by binding to uS11.</text>
</comment>
<comment type="subcellular location">
    <subcellularLocation>
        <location evidence="10">Cytoplasm</location>
    </subcellularLocation>
    <subcellularLocation>
        <location evidence="10">Nucleus</location>
    </subcellularLocation>
</comment>
<evidence type="ECO:0000256" key="6">
    <source>
        <dbReference type="ARBA" id="ARBA00022741"/>
    </source>
</evidence>
<evidence type="ECO:0000256" key="3">
    <source>
        <dbReference type="ARBA" id="ARBA00022517"/>
    </source>
</evidence>
<feature type="region of interest" description="LID" evidence="10">
    <location>
        <begin position="115"/>
        <end position="125"/>
    </location>
</feature>
<dbReference type="EMBL" id="JAFNEN010000848">
    <property type="protein sequence ID" value="KAG8176844.1"/>
    <property type="molecule type" value="Genomic_DNA"/>
</dbReference>
<evidence type="ECO:0000256" key="5">
    <source>
        <dbReference type="ARBA" id="ARBA00022679"/>
    </source>
</evidence>
<feature type="binding site" evidence="10">
    <location>
        <position position="20"/>
    </location>
    <ligand>
        <name>ATP</name>
        <dbReference type="ChEBI" id="CHEBI:30616"/>
    </ligand>
</feature>
<name>A0AAV6U040_9ARAC</name>
<feature type="binding site" evidence="10">
    <location>
        <position position="18"/>
    </location>
    <ligand>
        <name>ATP</name>
        <dbReference type="ChEBI" id="CHEBI:30616"/>
    </ligand>
</feature>
<comment type="caution">
    <text evidence="10">Lacks conserved residue(s) required for the propagation of feature annotation.</text>
</comment>
<dbReference type="Pfam" id="PF13238">
    <property type="entry name" value="AAA_18"/>
    <property type="match status" value="1"/>
</dbReference>
<dbReference type="EC" id="2.7.4.3" evidence="10"/>
<dbReference type="GO" id="GO:0005634">
    <property type="term" value="C:nucleus"/>
    <property type="evidence" value="ECO:0007669"/>
    <property type="project" value="UniProtKB-SubCell"/>
</dbReference>
<dbReference type="PANTHER" id="PTHR12595">
    <property type="entry name" value="POS9-ACTIVATING FACTOR FAP7-RELATED"/>
    <property type="match status" value="1"/>
</dbReference>
<keyword evidence="2 10" id="KW-0963">Cytoplasm</keyword>
<keyword evidence="6 10" id="KW-0547">Nucleotide-binding</keyword>
<feature type="binding site" evidence="10">
    <location>
        <position position="19"/>
    </location>
    <ligand>
        <name>ATP</name>
        <dbReference type="ChEBI" id="CHEBI:30616"/>
    </ligand>
</feature>
<dbReference type="GO" id="GO:0016887">
    <property type="term" value="F:ATP hydrolysis activity"/>
    <property type="evidence" value="ECO:0007669"/>
    <property type="project" value="UniProtKB-UniRule"/>
</dbReference>
<dbReference type="InterPro" id="IPR027417">
    <property type="entry name" value="P-loop_NTPase"/>
</dbReference>
<keyword evidence="3 10" id="KW-0690">Ribosome biogenesis</keyword>
<comment type="similarity">
    <text evidence="10">Belongs to the adenylate kinase family. AK6 subfamily.</text>
</comment>
<dbReference type="Gene3D" id="3.40.50.300">
    <property type="entry name" value="P-loop containing nucleotide triphosphate hydrolases"/>
    <property type="match status" value="1"/>
</dbReference>
<dbReference type="SUPFAM" id="SSF52540">
    <property type="entry name" value="P-loop containing nucleoside triphosphate hydrolases"/>
    <property type="match status" value="1"/>
</dbReference>
<keyword evidence="5 10" id="KW-0808">Transferase</keyword>
<keyword evidence="8 10" id="KW-0067">ATP-binding</keyword>
<feature type="binding site" evidence="10">
    <location>
        <position position="116"/>
    </location>
    <ligand>
        <name>ATP</name>
        <dbReference type="ChEBI" id="CHEBI:30616"/>
    </ligand>
</feature>
<dbReference type="FunFam" id="3.40.50.300:FF:000372">
    <property type="entry name" value="Adenylate kinase isoenzyme 6 homolog"/>
    <property type="match status" value="1"/>
</dbReference>
<dbReference type="GO" id="GO:0004017">
    <property type="term" value="F:AMP kinase activity"/>
    <property type="evidence" value="ECO:0007669"/>
    <property type="project" value="UniProtKB-UniRule"/>
</dbReference>
<keyword evidence="7 10" id="KW-0418">Kinase</keyword>
<dbReference type="GO" id="GO:0005737">
    <property type="term" value="C:cytoplasm"/>
    <property type="evidence" value="ECO:0007669"/>
    <property type="project" value="UniProtKB-SubCell"/>
</dbReference>
<dbReference type="AlphaFoldDB" id="A0AAV6U040"/>
<reference evidence="11 12" key="1">
    <citation type="journal article" date="2022" name="Nat. Ecol. Evol.">
        <title>A masculinizing supergene underlies an exaggerated male reproductive morph in a spider.</title>
        <authorList>
            <person name="Hendrickx F."/>
            <person name="De Corte Z."/>
            <person name="Sonet G."/>
            <person name="Van Belleghem S.M."/>
            <person name="Kostlbacher S."/>
            <person name="Vangestel C."/>
        </authorList>
    </citation>
    <scope>NUCLEOTIDE SEQUENCE [LARGE SCALE GENOMIC DNA]</scope>
    <source>
        <strain evidence="11">W744_W776</strain>
    </source>
</reference>
<dbReference type="InterPro" id="IPR020618">
    <property type="entry name" value="Adenyl_kinase_AK6"/>
</dbReference>
<comment type="catalytic activity">
    <reaction evidence="1 10">
        <text>AMP + ATP = 2 ADP</text>
        <dbReference type="Rhea" id="RHEA:12973"/>
        <dbReference type="ChEBI" id="CHEBI:30616"/>
        <dbReference type="ChEBI" id="CHEBI:456215"/>
        <dbReference type="ChEBI" id="CHEBI:456216"/>
        <dbReference type="EC" id="2.7.4.3"/>
    </reaction>
</comment>
<sequence>MERRIPNILITGTPGTGKSTLCAEICNTYKSMEWINVGEVAKEEGLLDENGWDETLESHVIDEDKVVDALEGRLGDEEGGKVVEYHGCDFFPQEWFDCVFVLTTNNTTLYDRLHKRGYSGRKLESNIECEIFQTLLEEAREAYPIEIVHALTSDTPEDLERNVEQICSWVQAYTNR</sequence>
<evidence type="ECO:0000256" key="8">
    <source>
        <dbReference type="ARBA" id="ARBA00022840"/>
    </source>
</evidence>
<evidence type="ECO:0000256" key="9">
    <source>
        <dbReference type="ARBA" id="ARBA00023242"/>
    </source>
</evidence>
<dbReference type="HAMAP" id="MF_00039">
    <property type="entry name" value="Adenylate_kinase_AK6"/>
    <property type="match status" value="1"/>
</dbReference>
<dbReference type="Proteomes" id="UP000827092">
    <property type="component" value="Unassembled WGS sequence"/>
</dbReference>
<keyword evidence="12" id="KW-1185">Reference proteome</keyword>
<dbReference type="GO" id="GO:0005524">
    <property type="term" value="F:ATP binding"/>
    <property type="evidence" value="ECO:0007669"/>
    <property type="project" value="UniProtKB-KW"/>
</dbReference>
<keyword evidence="4 10" id="KW-0698">rRNA processing</keyword>
<feature type="binding site" evidence="10">
    <location>
        <position position="15"/>
    </location>
    <ligand>
        <name>ATP</name>
        <dbReference type="ChEBI" id="CHEBI:30616"/>
    </ligand>
</feature>
<organism evidence="11 12">
    <name type="scientific">Oedothorax gibbosus</name>
    <dbReference type="NCBI Taxonomy" id="931172"/>
    <lineage>
        <taxon>Eukaryota</taxon>
        <taxon>Metazoa</taxon>
        <taxon>Ecdysozoa</taxon>
        <taxon>Arthropoda</taxon>
        <taxon>Chelicerata</taxon>
        <taxon>Arachnida</taxon>
        <taxon>Araneae</taxon>
        <taxon>Araneomorphae</taxon>
        <taxon>Entelegynae</taxon>
        <taxon>Araneoidea</taxon>
        <taxon>Linyphiidae</taxon>
        <taxon>Erigoninae</taxon>
        <taxon>Oedothorax</taxon>
    </lineage>
</organism>
<accession>A0AAV6U040</accession>
<comment type="function">
    <text evidence="10">Broad-specificity nucleoside monophosphate (NMP) kinase that catalyzes the reversible transfer of the terminal phosphate group between nucleoside triphosphates and monophosphates. Has also ATPase activity. Involved in the late cytoplasmic maturation steps of the 40S ribosomal particles, specifically 18S rRNA maturation. While NMP activity is not required for ribosome maturation, ATPase activity is. Associates transiently with small ribosomal subunit protein uS11. ATP hydrolysis breaks the interaction with uS11. May temporarily remove uS11 from the ribosome to enable a conformational change of the ribosomal RNA that is needed for the final maturation step of the small ribosomal subunit. Its NMP activity may have a role in nuclear energy homeostasis.</text>
</comment>